<comment type="caution">
    <text evidence="2">The sequence shown here is derived from an EMBL/GenBank/DDBJ whole genome shotgun (WGS) entry which is preliminary data.</text>
</comment>
<name>A0A0L6W5C6_9FIRM</name>
<keyword evidence="3" id="KW-1185">Reference proteome</keyword>
<dbReference type="Proteomes" id="UP000037175">
    <property type="component" value="Unassembled WGS sequence"/>
</dbReference>
<evidence type="ECO:0000313" key="3">
    <source>
        <dbReference type="Proteomes" id="UP000037175"/>
    </source>
</evidence>
<dbReference type="RefSeq" id="WP_052217013.1">
    <property type="nucleotide sequence ID" value="NZ_LGTE01000004.1"/>
</dbReference>
<organism evidence="2 3">
    <name type="scientific">Thermincola ferriacetica</name>
    <dbReference type="NCBI Taxonomy" id="281456"/>
    <lineage>
        <taxon>Bacteria</taxon>
        <taxon>Bacillati</taxon>
        <taxon>Bacillota</taxon>
        <taxon>Clostridia</taxon>
        <taxon>Eubacteriales</taxon>
        <taxon>Thermincolaceae</taxon>
        <taxon>Thermincola</taxon>
    </lineage>
</organism>
<dbReference type="AlphaFoldDB" id="A0A0L6W5C6"/>
<reference evidence="3" key="1">
    <citation type="submission" date="2015-07" db="EMBL/GenBank/DDBJ databases">
        <title>Complete Genome of Thermincola ferriacetica strain Z-0001T.</title>
        <authorList>
            <person name="Lusk B."/>
            <person name="Badalamenti J.P."/>
            <person name="Parameswaran P."/>
            <person name="Bond D.R."/>
            <person name="Torres C.I."/>
        </authorList>
    </citation>
    <scope>NUCLEOTIDE SEQUENCE [LARGE SCALE GENOMIC DNA]</scope>
    <source>
        <strain evidence="3">Z-0001</strain>
    </source>
</reference>
<dbReference type="EMBL" id="LGTE01000004">
    <property type="protein sequence ID" value="KNZ70299.1"/>
    <property type="molecule type" value="Genomic_DNA"/>
</dbReference>
<evidence type="ECO:0000313" key="2">
    <source>
        <dbReference type="EMBL" id="KNZ70299.1"/>
    </source>
</evidence>
<sequence length="69" mass="7946">MQARVVITPDGKVSIFTEQGTFEQGKERIEKLLKNLGLEGIEFDEVGEVEQHRHDREHAHAHQHVHGHE</sequence>
<proteinExistence type="predicted"/>
<protein>
    <submittedName>
        <fullName evidence="2">Uncharacterized protein</fullName>
    </submittedName>
</protein>
<evidence type="ECO:0000256" key="1">
    <source>
        <dbReference type="SAM" id="MobiDB-lite"/>
    </source>
</evidence>
<gene>
    <name evidence="2" type="ORF">Tfer_0859</name>
</gene>
<accession>A0A0L6W5C6</accession>
<feature type="region of interest" description="Disordered" evidence="1">
    <location>
        <begin position="50"/>
        <end position="69"/>
    </location>
</feature>